<feature type="domain" description="PilZ" evidence="1">
    <location>
        <begin position="9"/>
        <end position="101"/>
    </location>
</feature>
<comment type="caution">
    <text evidence="2">The sequence shown here is derived from an EMBL/GenBank/DDBJ whole genome shotgun (WGS) entry which is preliminary data.</text>
</comment>
<accession>A0A2A2F9Y0</accession>
<dbReference type="Pfam" id="PF07238">
    <property type="entry name" value="PilZ"/>
    <property type="match status" value="1"/>
</dbReference>
<gene>
    <name evidence="2" type="ORF">CK501_00985</name>
</gene>
<dbReference type="AlphaFoldDB" id="A0A2A2F9Y0"/>
<dbReference type="EMBL" id="NSKD01000001">
    <property type="protein sequence ID" value="PAU81758.1"/>
    <property type="molecule type" value="Genomic_DNA"/>
</dbReference>
<dbReference type="OrthoDB" id="8906365at2"/>
<evidence type="ECO:0000259" key="1">
    <source>
        <dbReference type="Pfam" id="PF07238"/>
    </source>
</evidence>
<dbReference type="RefSeq" id="WP_095615861.1">
    <property type="nucleotide sequence ID" value="NZ_NSKD01000001.1"/>
</dbReference>
<keyword evidence="3" id="KW-1185">Reference proteome</keyword>
<reference evidence="2 3" key="1">
    <citation type="submission" date="2017-08" db="EMBL/GenBank/DDBJ databases">
        <title>Halovibrio sewagensis sp. nov., isolated from wastewater of high salinity.</title>
        <authorList>
            <person name="Dong X."/>
            <person name="Zhang G."/>
        </authorList>
    </citation>
    <scope>NUCLEOTIDE SEQUENCE [LARGE SCALE GENOMIC DNA]</scope>
    <source>
        <strain evidence="2 3">YL5-2</strain>
    </source>
</reference>
<organism evidence="2 3">
    <name type="scientific">Halovibrio salipaludis</name>
    <dbReference type="NCBI Taxonomy" id="2032626"/>
    <lineage>
        <taxon>Bacteria</taxon>
        <taxon>Pseudomonadati</taxon>
        <taxon>Pseudomonadota</taxon>
        <taxon>Gammaproteobacteria</taxon>
        <taxon>Oceanospirillales</taxon>
        <taxon>Halomonadaceae</taxon>
        <taxon>Halovibrio</taxon>
    </lineage>
</organism>
<sequence length="150" mass="17161">MNAHHHPGRTFIRHPIDMPIDVKPREGEHYHEELRNLSLGGVAFSSRQPWRRGTPIRITISCCTPAASMDGHIAWCEACGDHYEVGVAFEDNADAYRMRLVEQACHIQQYRLDQVVHNGRYLTLDQAAAEWIQQYAPYFAPLDKEAFNSA</sequence>
<dbReference type="Proteomes" id="UP000218896">
    <property type="component" value="Unassembled WGS sequence"/>
</dbReference>
<dbReference type="SUPFAM" id="SSF141371">
    <property type="entry name" value="PilZ domain-like"/>
    <property type="match status" value="1"/>
</dbReference>
<dbReference type="Gene3D" id="2.40.10.220">
    <property type="entry name" value="predicted glycosyltransferase like domains"/>
    <property type="match status" value="1"/>
</dbReference>
<evidence type="ECO:0000313" key="3">
    <source>
        <dbReference type="Proteomes" id="UP000218896"/>
    </source>
</evidence>
<dbReference type="GO" id="GO:0035438">
    <property type="term" value="F:cyclic-di-GMP binding"/>
    <property type="evidence" value="ECO:0007669"/>
    <property type="project" value="InterPro"/>
</dbReference>
<dbReference type="InterPro" id="IPR009875">
    <property type="entry name" value="PilZ_domain"/>
</dbReference>
<protein>
    <submittedName>
        <fullName evidence="2">Pilus assembly protein PilZ</fullName>
    </submittedName>
</protein>
<name>A0A2A2F9Y0_9GAMM</name>
<proteinExistence type="predicted"/>
<evidence type="ECO:0000313" key="2">
    <source>
        <dbReference type="EMBL" id="PAU81758.1"/>
    </source>
</evidence>